<keyword evidence="2" id="KW-1185">Reference proteome</keyword>
<dbReference type="Proteomes" id="UP000677668">
    <property type="component" value="Chromosome 1"/>
</dbReference>
<evidence type="ECO:0000313" key="1">
    <source>
        <dbReference type="EMBL" id="QUV93860.1"/>
    </source>
</evidence>
<accession>A0ABX8AZN9</accession>
<dbReference type="EMBL" id="CP072642">
    <property type="protein sequence ID" value="QUV93860.1"/>
    <property type="molecule type" value="Genomic_DNA"/>
</dbReference>
<protein>
    <submittedName>
        <fullName evidence="1">Uncharacterized protein</fullName>
    </submittedName>
</protein>
<sequence>MMVSKDIFGRTERSGYKLDAWLHAIHVAALRQMTMRKHADFGFIFQPIRYAAAQMQGTSHLPCGAAGPGHGAEQAKARKFFNESIEKTSRLALASRHRQYPAVGVTNAGSITVPGFCHFWRLNFPE</sequence>
<organism evidence="1 2">
    <name type="scientific">Chloracidobacterium sp. N</name>
    <dbReference type="NCBI Taxonomy" id="2821540"/>
    <lineage>
        <taxon>Bacteria</taxon>
        <taxon>Pseudomonadati</taxon>
        <taxon>Acidobacteriota</taxon>
        <taxon>Terriglobia</taxon>
        <taxon>Terriglobales</taxon>
        <taxon>Acidobacteriaceae</taxon>
        <taxon>Chloracidobacterium</taxon>
        <taxon>Chloracidobacterium aggregatum</taxon>
    </lineage>
</organism>
<dbReference type="RefSeq" id="WP_211422199.1">
    <property type="nucleotide sequence ID" value="NZ_CP072642.1"/>
</dbReference>
<proteinExistence type="predicted"/>
<reference evidence="1 2" key="1">
    <citation type="submission" date="2021-03" db="EMBL/GenBank/DDBJ databases">
        <title>Genomic and phenotypic characterization of Chloracidobacterium isolates provides evidence for multiple species.</title>
        <authorList>
            <person name="Saini M.K."/>
            <person name="Costas A.M.G."/>
            <person name="Tank M."/>
            <person name="Bryant D.A."/>
        </authorList>
    </citation>
    <scope>NUCLEOTIDE SEQUENCE [LARGE SCALE GENOMIC DNA]</scope>
    <source>
        <strain evidence="1 2">N</strain>
    </source>
</reference>
<evidence type="ECO:0000313" key="2">
    <source>
        <dbReference type="Proteomes" id="UP000677668"/>
    </source>
</evidence>
<gene>
    <name evidence="1" type="ORF">J8C05_10950</name>
</gene>
<name>A0ABX8AZN9_9BACT</name>